<comment type="subcellular location">
    <subcellularLocation>
        <location evidence="1">Nucleus</location>
    </subcellularLocation>
</comment>
<organism evidence="7">
    <name type="scientific">Mesocestoides corti</name>
    <name type="common">Flatworm</name>
    <dbReference type="NCBI Taxonomy" id="53468"/>
    <lineage>
        <taxon>Eukaryota</taxon>
        <taxon>Metazoa</taxon>
        <taxon>Spiralia</taxon>
        <taxon>Lophotrochozoa</taxon>
        <taxon>Platyhelminthes</taxon>
        <taxon>Cestoda</taxon>
        <taxon>Eucestoda</taxon>
        <taxon>Cyclophyllidea</taxon>
        <taxon>Mesocestoididae</taxon>
        <taxon>Mesocestoides</taxon>
    </lineage>
</organism>
<dbReference type="GO" id="GO:0006260">
    <property type="term" value="P:DNA replication"/>
    <property type="evidence" value="ECO:0007669"/>
    <property type="project" value="UniProtKB-KW"/>
</dbReference>
<keyword evidence="2" id="KW-0235">DNA replication</keyword>
<evidence type="ECO:0000256" key="6">
    <source>
        <dbReference type="ARBA" id="ARBA00038447"/>
    </source>
</evidence>
<accession>A0A5K3ET39</accession>
<dbReference type="InterPro" id="IPR018607">
    <property type="entry name" value="Ctf8"/>
</dbReference>
<dbReference type="Pfam" id="PF09696">
    <property type="entry name" value="Ctf8"/>
    <property type="match status" value="1"/>
</dbReference>
<dbReference type="GO" id="GO:0007064">
    <property type="term" value="P:mitotic sister chromatid cohesion"/>
    <property type="evidence" value="ECO:0007669"/>
    <property type="project" value="InterPro"/>
</dbReference>
<dbReference type="PANTHER" id="PTHR28605:SF1">
    <property type="entry name" value="CHROMOSOME TRANSMISSION FIDELITY FACTOR 8"/>
    <property type="match status" value="1"/>
</dbReference>
<dbReference type="AlphaFoldDB" id="A0A5K3ET39"/>
<keyword evidence="4" id="KW-0539">Nucleus</keyword>
<keyword evidence="5" id="KW-0131">Cell cycle</keyword>
<comment type="similarity">
    <text evidence="6">Belongs to the CTF8 family.</text>
</comment>
<evidence type="ECO:0000256" key="5">
    <source>
        <dbReference type="ARBA" id="ARBA00023306"/>
    </source>
</evidence>
<reference evidence="7" key="1">
    <citation type="submission" date="2019-11" db="UniProtKB">
        <authorList>
            <consortium name="WormBaseParasite"/>
        </authorList>
    </citation>
    <scope>IDENTIFICATION</scope>
</reference>
<dbReference type="PANTHER" id="PTHR28605">
    <property type="entry name" value="CTF8, CHROMOSOME TRANSMISSION FIDELITY FACTOR 8 HOMOLOG (S. CEREVISIAE)"/>
    <property type="match status" value="1"/>
</dbReference>
<name>A0A5K3ET39_MESCO</name>
<sequence>MILKLRSSSTGVEEWGMIELQGEIINKSGGTLDGKFIGDLHFTKENEPVLIIGHHLLQGKIVKFPKPFAVIRRERSGAGINISVTAVIKTKIIFRSRPKPIIWIQKDKS</sequence>
<evidence type="ECO:0000256" key="3">
    <source>
        <dbReference type="ARBA" id="ARBA00023125"/>
    </source>
</evidence>
<keyword evidence="3" id="KW-0238">DNA-binding</keyword>
<protein>
    <submittedName>
        <fullName evidence="7">Chromosome transmission fidelity protein 8 homolog</fullName>
    </submittedName>
</protein>
<evidence type="ECO:0000256" key="1">
    <source>
        <dbReference type="ARBA" id="ARBA00004123"/>
    </source>
</evidence>
<dbReference type="WBParaSite" id="MCU_002891-RA">
    <property type="protein sequence ID" value="MCU_002891-RA"/>
    <property type="gene ID" value="MCU_002891"/>
</dbReference>
<proteinExistence type="inferred from homology"/>
<dbReference type="GO" id="GO:0003677">
    <property type="term" value="F:DNA binding"/>
    <property type="evidence" value="ECO:0007669"/>
    <property type="project" value="UniProtKB-KW"/>
</dbReference>
<evidence type="ECO:0000256" key="4">
    <source>
        <dbReference type="ARBA" id="ARBA00023242"/>
    </source>
</evidence>
<evidence type="ECO:0000256" key="2">
    <source>
        <dbReference type="ARBA" id="ARBA00022705"/>
    </source>
</evidence>
<evidence type="ECO:0000313" key="7">
    <source>
        <dbReference type="WBParaSite" id="MCU_002891-RA"/>
    </source>
</evidence>
<dbReference type="GO" id="GO:0031390">
    <property type="term" value="C:Ctf18 RFC-like complex"/>
    <property type="evidence" value="ECO:0007669"/>
    <property type="project" value="InterPro"/>
</dbReference>